<dbReference type="EMBL" id="LR796418">
    <property type="protein sequence ID" value="CAB4143419.1"/>
    <property type="molecule type" value="Genomic_DNA"/>
</dbReference>
<evidence type="ECO:0000313" key="2">
    <source>
        <dbReference type="EMBL" id="CAB4162833.1"/>
    </source>
</evidence>
<accession>A0A6J5MIB8</accession>
<dbReference type="EMBL" id="LR796737">
    <property type="protein sequence ID" value="CAB4162833.1"/>
    <property type="molecule type" value="Genomic_DNA"/>
</dbReference>
<protein>
    <submittedName>
        <fullName evidence="1">Uncharacterized protein</fullName>
    </submittedName>
</protein>
<reference evidence="1" key="1">
    <citation type="submission" date="2020-04" db="EMBL/GenBank/DDBJ databases">
        <authorList>
            <person name="Chiriac C."/>
            <person name="Salcher M."/>
            <person name="Ghai R."/>
            <person name="Kavagutti S V."/>
        </authorList>
    </citation>
    <scope>NUCLEOTIDE SEQUENCE</scope>
</reference>
<organism evidence="1">
    <name type="scientific">uncultured Caudovirales phage</name>
    <dbReference type="NCBI Taxonomy" id="2100421"/>
    <lineage>
        <taxon>Viruses</taxon>
        <taxon>Duplodnaviria</taxon>
        <taxon>Heunggongvirae</taxon>
        <taxon>Uroviricota</taxon>
        <taxon>Caudoviricetes</taxon>
        <taxon>Peduoviridae</taxon>
        <taxon>Maltschvirus</taxon>
        <taxon>Maltschvirus maltsch</taxon>
    </lineage>
</organism>
<sequence>MSEFIYTEKKPVQYHGPLSSTDFNERSEQNYADLVYLYNKYGVLDKKITEIIERVIKENIYLSSALSDLKNRIRVMESINTNQISIHSKSQINLSAFANTSYAIPASLALEFNDYYNTITLPKVSSSSHSKIKFVNSTKGQVIPDFLETRIDPNLVGGDGNGALIDTTPVQYAFLNQPDKVWRRNVILTEPNPFGVSMYLYVKIPTGTVGNSLANYVSLAPYPSSGVDVVRVEYTTAVNPNMTDKDLYQSFNPGYYDGEYDAIGKVSPGGWSTVGSDTIVNSGPLQFITSDKNITAVRILLRQRNYIKENNSYIYTYGLSDIDIRYEKYLSTGRTFIRFDAPTGNTIREILNVSPKIYNVSPSLLSSVFTHKIYYPVISGSETTYSLVNPETSDHVYVEVTLNMLDDMVPPVLSDLIIEADYNL</sequence>
<proteinExistence type="predicted"/>
<evidence type="ECO:0000313" key="1">
    <source>
        <dbReference type="EMBL" id="CAB4143419.1"/>
    </source>
</evidence>
<name>A0A6J5MIB8_9CAUD</name>
<gene>
    <name evidence="1" type="ORF">UFOVP436_139</name>
    <name evidence="2" type="ORF">UFOVP784_139</name>
</gene>